<dbReference type="Gene3D" id="1.25.40.10">
    <property type="entry name" value="Tetratricopeptide repeat domain"/>
    <property type="match status" value="1"/>
</dbReference>
<evidence type="ECO:0000256" key="3">
    <source>
        <dbReference type="SAM" id="MobiDB-lite"/>
    </source>
</evidence>
<evidence type="ECO:0000313" key="6">
    <source>
        <dbReference type="EMBL" id="PIK41084.1"/>
    </source>
</evidence>
<dbReference type="Proteomes" id="UP000230750">
    <property type="component" value="Unassembled WGS sequence"/>
</dbReference>
<dbReference type="GO" id="GO:0042162">
    <property type="term" value="F:telomeric DNA binding"/>
    <property type="evidence" value="ECO:0007669"/>
    <property type="project" value="TreeGrafter"/>
</dbReference>
<feature type="compositionally biased region" description="Basic residues" evidence="3">
    <location>
        <begin position="486"/>
        <end position="495"/>
    </location>
</feature>
<dbReference type="InterPro" id="IPR019458">
    <property type="entry name" value="Est1-like_N"/>
</dbReference>
<reference evidence="6 7" key="1">
    <citation type="journal article" date="2017" name="PLoS Biol.">
        <title>The sea cucumber genome provides insights into morphological evolution and visceral regeneration.</title>
        <authorList>
            <person name="Zhang X."/>
            <person name="Sun L."/>
            <person name="Yuan J."/>
            <person name="Sun Y."/>
            <person name="Gao Y."/>
            <person name="Zhang L."/>
            <person name="Li S."/>
            <person name="Dai H."/>
            <person name="Hamel J.F."/>
            <person name="Liu C."/>
            <person name="Yu Y."/>
            <person name="Liu S."/>
            <person name="Lin W."/>
            <person name="Guo K."/>
            <person name="Jin S."/>
            <person name="Xu P."/>
            <person name="Storey K.B."/>
            <person name="Huan P."/>
            <person name="Zhang T."/>
            <person name="Zhou Y."/>
            <person name="Zhang J."/>
            <person name="Lin C."/>
            <person name="Li X."/>
            <person name="Xing L."/>
            <person name="Huo D."/>
            <person name="Sun M."/>
            <person name="Wang L."/>
            <person name="Mercier A."/>
            <person name="Li F."/>
            <person name="Yang H."/>
            <person name="Xiang J."/>
        </authorList>
    </citation>
    <scope>NUCLEOTIDE SEQUENCE [LARGE SCALE GENOMIC DNA]</scope>
    <source>
        <strain evidence="6">Shaxun</strain>
        <tissue evidence="6">Muscle</tissue>
    </source>
</reference>
<evidence type="ECO:0000256" key="2">
    <source>
        <dbReference type="SAM" id="Coils"/>
    </source>
</evidence>
<organism evidence="6 7">
    <name type="scientific">Stichopus japonicus</name>
    <name type="common">Sea cucumber</name>
    <dbReference type="NCBI Taxonomy" id="307972"/>
    <lineage>
        <taxon>Eukaryota</taxon>
        <taxon>Metazoa</taxon>
        <taxon>Echinodermata</taxon>
        <taxon>Eleutherozoa</taxon>
        <taxon>Echinozoa</taxon>
        <taxon>Holothuroidea</taxon>
        <taxon>Aspidochirotacea</taxon>
        <taxon>Aspidochirotida</taxon>
        <taxon>Stichopodidae</taxon>
        <taxon>Apostichopus</taxon>
    </lineage>
</organism>
<name>A0A2G8JZC7_STIJA</name>
<keyword evidence="1" id="KW-0866">Nonsense-mediated mRNA decay</keyword>
<evidence type="ECO:0000256" key="1">
    <source>
        <dbReference type="ARBA" id="ARBA00023161"/>
    </source>
</evidence>
<feature type="domain" description="DNA/RNA-binding" evidence="4">
    <location>
        <begin position="218"/>
        <end position="426"/>
    </location>
</feature>
<keyword evidence="2" id="KW-0175">Coiled coil</keyword>
<accession>A0A2G8JZC7</accession>
<feature type="compositionally biased region" description="Acidic residues" evidence="3">
    <location>
        <begin position="524"/>
        <end position="549"/>
    </location>
</feature>
<dbReference type="InterPro" id="IPR018834">
    <property type="entry name" value="DNA/RNA-bd_Est1-type"/>
</dbReference>
<protein>
    <recommendedName>
        <fullName evidence="8">Protein SMG5</fullName>
    </recommendedName>
</protein>
<dbReference type="EMBL" id="MRZV01001055">
    <property type="protein sequence ID" value="PIK41084.1"/>
    <property type="molecule type" value="Genomic_DNA"/>
</dbReference>
<dbReference type="Pfam" id="PF10373">
    <property type="entry name" value="EST1_DNA_bind"/>
    <property type="match status" value="1"/>
</dbReference>
<dbReference type="AlphaFoldDB" id="A0A2G8JZC7"/>
<keyword evidence="7" id="KW-1185">Reference proteome</keyword>
<evidence type="ECO:0000259" key="4">
    <source>
        <dbReference type="Pfam" id="PF10373"/>
    </source>
</evidence>
<dbReference type="GO" id="GO:0070034">
    <property type="term" value="F:telomerase RNA binding"/>
    <property type="evidence" value="ECO:0007669"/>
    <property type="project" value="TreeGrafter"/>
</dbReference>
<dbReference type="GO" id="GO:0005697">
    <property type="term" value="C:telomerase holoenzyme complex"/>
    <property type="evidence" value="ECO:0007669"/>
    <property type="project" value="TreeGrafter"/>
</dbReference>
<dbReference type="PANTHER" id="PTHR15696">
    <property type="entry name" value="SMG-7 SUPPRESSOR WITH MORPHOLOGICAL EFFECT ON GENITALIA PROTEIN 7"/>
    <property type="match status" value="1"/>
</dbReference>
<feature type="domain" description="Telomerase activating protein Est1-like N-terminal" evidence="5">
    <location>
        <begin position="75"/>
        <end position="209"/>
    </location>
</feature>
<dbReference type="SUPFAM" id="SSF48452">
    <property type="entry name" value="TPR-like"/>
    <property type="match status" value="1"/>
</dbReference>
<dbReference type="Pfam" id="PF10374">
    <property type="entry name" value="EST1"/>
    <property type="match status" value="1"/>
</dbReference>
<dbReference type="Gene3D" id="3.40.50.1010">
    <property type="entry name" value="5'-nuclease"/>
    <property type="match status" value="1"/>
</dbReference>
<gene>
    <name evidence="6" type="ORF">BSL78_22071</name>
</gene>
<dbReference type="InterPro" id="IPR045153">
    <property type="entry name" value="Est1/Ebs1-like"/>
</dbReference>
<evidence type="ECO:0008006" key="8">
    <source>
        <dbReference type="Google" id="ProtNLM"/>
    </source>
</evidence>
<feature type="compositionally biased region" description="Polar residues" evidence="3">
    <location>
        <begin position="459"/>
        <end position="468"/>
    </location>
</feature>
<feature type="coiled-coil region" evidence="2">
    <location>
        <begin position="896"/>
        <end position="945"/>
    </location>
</feature>
<feature type="coiled-coil region" evidence="2">
    <location>
        <begin position="805"/>
        <end position="840"/>
    </location>
</feature>
<dbReference type="PANTHER" id="PTHR15696:SF7">
    <property type="entry name" value="NONSENSE-MEDIATED MRNA DECAY FACTOR"/>
    <property type="match status" value="1"/>
</dbReference>
<dbReference type="InterPro" id="IPR011990">
    <property type="entry name" value="TPR-like_helical_dom_sf"/>
</dbReference>
<dbReference type="GO" id="GO:0000184">
    <property type="term" value="P:nuclear-transcribed mRNA catabolic process, nonsense-mediated decay"/>
    <property type="evidence" value="ECO:0007669"/>
    <property type="project" value="UniProtKB-KW"/>
</dbReference>
<feature type="compositionally biased region" description="Basic and acidic residues" evidence="3">
    <location>
        <begin position="550"/>
        <end position="559"/>
    </location>
</feature>
<evidence type="ECO:0000259" key="5">
    <source>
        <dbReference type="Pfam" id="PF10374"/>
    </source>
</evidence>
<evidence type="ECO:0000313" key="7">
    <source>
        <dbReference type="Proteomes" id="UP000230750"/>
    </source>
</evidence>
<sequence>METSKSRDKSQVERLQHTRKVYRAAQDLNTKFENVMRQKQSHKVVFEKDVIEMRNKLKEYSEKLIFLNPVDFGRKAEELLWWKVFYSVISAVKKSKKDETFITFKGCEDSRTKKRLMPHLRSGSNFECAYRTHLMAAQGFYHHLLLRIQKEFNLHLSCAIDFVYSPNRDWGEADVHHESNNPRAITWAEKACHRCLIYLGDLARYQKDLDGLHVHYIAERYYHQALALNPELGMPHNQLGTLAGNSHEGVDAAYHYMRCWLYDVPFEGAIANLEKSLEKNCKRFKELPSIPNPDLPPELLRPRDIKHFLIRFLHLIEKLQPSMDIGQQELGKLCQSTLHEFDKCMLMTQDKSPPGQGVGLMRNGEETRLHSLSGDIVFKVFMLLLMTITRLRKKGSKKTTMAVVCTLALFSQLLGHIIARLQAEIDEILHPQQSQNTQPTQPEDIPTTKAALDYASPADTLTPSLSQDVDSDGTVRLAQQPGGKGTRSRRRRRKAKSQEKEHSDESDLSEGDESMISSQSDFTSSDDEEDPFAIDSDSDYFLEPNDSEEREAKRNEKLQSKTPEMISASREEDNSDGNLKDITSQLMAEGASLPLGRRSIKLAPSFDAFTKSSSESDIDVGVTEENLGEKDEKIADGPVIPLDQLLEILSNDGLISVVKVLTDWLRAEIDTIKSTAENSQTLWSRYAGLLNFLPNDLETRCVDMLESNHLKTIVKDALLQDTWIQPVPLTEDMAARKIPVLENAHKLLNFRQECMLDLSEADEDLIRIICLKKFGEVLAGLDEVAFHWDGDTKHFVCKALDVSGIDDLMEKQEAEEKAQKALAEEKKQKLMKSMAQLRMQSVVRKLEGSILNEDEGLPPYVIPIADVMCNQLNIIRQLSECGRFVVVIPQDVMSSLDVAKKQQVKAREAIKFLEKEFQRGNKYIKAQKEKEMVNLDDKKKGKEDKLVKSFYSLVECGAYFAEQEPSVGPVKSSSGLVVILTDTAFTRYQNPALQYAIKMAKEYGVETCHVVEFHKKWKEIN</sequence>
<feature type="compositionally biased region" description="Basic and acidic residues" evidence="3">
    <location>
        <begin position="496"/>
        <end position="505"/>
    </location>
</feature>
<dbReference type="OrthoDB" id="5920073at2759"/>
<proteinExistence type="predicted"/>
<comment type="caution">
    <text evidence="6">The sequence shown here is derived from an EMBL/GenBank/DDBJ whole genome shotgun (WGS) entry which is preliminary data.</text>
</comment>
<feature type="region of interest" description="Disordered" evidence="3">
    <location>
        <begin position="458"/>
        <end position="578"/>
    </location>
</feature>
<dbReference type="STRING" id="307972.A0A2G8JZC7"/>